<sequence>MYPFFRAIKEVILHRNDPVLVPGEAHISHHVCMPWDLDGFMEMNHGRILTLLDLGRFVGGIRSGLYAAQKANGWGMTMAGVCVRYRRRVRMFHRYEVRTRFIGFDDKFMYLDQTMWRKGECLVQAVYRAAATDKNGLVRSERVAAAMGVDVDIMPLPDWVKAWLAAEEMRPWPPK</sequence>
<dbReference type="SUPFAM" id="SSF54637">
    <property type="entry name" value="Thioesterase/thiol ester dehydrase-isomerase"/>
    <property type="match status" value="1"/>
</dbReference>
<dbReference type="OrthoDB" id="3727779at2"/>
<proteinExistence type="predicted"/>
<gene>
    <name evidence="1" type="ORF">ACMU_02480</name>
</gene>
<dbReference type="RefSeq" id="WP_035255694.1">
    <property type="nucleotide sequence ID" value="NZ_JFKE01000001.1"/>
</dbReference>
<dbReference type="Gene3D" id="3.10.129.10">
    <property type="entry name" value="Hotdog Thioesterase"/>
    <property type="match status" value="1"/>
</dbReference>
<dbReference type="Proteomes" id="UP000026249">
    <property type="component" value="Unassembled WGS sequence"/>
</dbReference>
<dbReference type="AlphaFoldDB" id="A0A037ZMT0"/>
<dbReference type="PANTHER" id="PTHR12475:SF4">
    <property type="entry name" value="PROTEIN THEM6"/>
    <property type="match status" value="1"/>
</dbReference>
<dbReference type="InterPro" id="IPR051490">
    <property type="entry name" value="THEM6_lcsJ_thioesterase"/>
</dbReference>
<protein>
    <submittedName>
        <fullName evidence="1">Thioeseterase</fullName>
    </submittedName>
</protein>
<evidence type="ECO:0000313" key="2">
    <source>
        <dbReference type="Proteomes" id="UP000026249"/>
    </source>
</evidence>
<dbReference type="PANTHER" id="PTHR12475">
    <property type="match status" value="1"/>
</dbReference>
<dbReference type="Pfam" id="PF13279">
    <property type="entry name" value="4HBT_2"/>
    <property type="match status" value="1"/>
</dbReference>
<dbReference type="EMBL" id="JFKE01000001">
    <property type="protein sequence ID" value="KAJ57389.1"/>
    <property type="molecule type" value="Genomic_DNA"/>
</dbReference>
<evidence type="ECO:0000313" key="1">
    <source>
        <dbReference type="EMBL" id="KAJ57389.1"/>
    </source>
</evidence>
<dbReference type="InterPro" id="IPR029069">
    <property type="entry name" value="HotDog_dom_sf"/>
</dbReference>
<comment type="caution">
    <text evidence="1">The sequence shown here is derived from an EMBL/GenBank/DDBJ whole genome shotgun (WGS) entry which is preliminary data.</text>
</comment>
<name>A0A037ZMT0_9RHOB</name>
<dbReference type="STRING" id="1454373.ACMU_02480"/>
<organism evidence="1 2">
    <name type="scientific">Actibacterium mucosum KCTC 23349</name>
    <dbReference type="NCBI Taxonomy" id="1454373"/>
    <lineage>
        <taxon>Bacteria</taxon>
        <taxon>Pseudomonadati</taxon>
        <taxon>Pseudomonadota</taxon>
        <taxon>Alphaproteobacteria</taxon>
        <taxon>Rhodobacterales</taxon>
        <taxon>Roseobacteraceae</taxon>
        <taxon>Actibacterium</taxon>
    </lineage>
</organism>
<accession>A0A037ZMT0</accession>
<dbReference type="CDD" id="cd00586">
    <property type="entry name" value="4HBT"/>
    <property type="match status" value="1"/>
</dbReference>
<keyword evidence="2" id="KW-1185">Reference proteome</keyword>
<reference evidence="1 2" key="1">
    <citation type="submission" date="2014-03" db="EMBL/GenBank/DDBJ databases">
        <title>Draft Genome Sequence of Actibacterium mucosum KCTC 23349, a Marine Alphaproteobacterium with Complex Ionic Requirements Isolated from Mediterranean Seawater at Malvarrosa Beach, Valencia, Spain.</title>
        <authorList>
            <person name="Arahal D.R."/>
            <person name="Shao Z."/>
            <person name="Lai Q."/>
            <person name="Pujalte M.J."/>
        </authorList>
    </citation>
    <scope>NUCLEOTIDE SEQUENCE [LARGE SCALE GENOMIC DNA]</scope>
    <source>
        <strain evidence="1 2">KCTC 23349</strain>
    </source>
</reference>